<protein>
    <recommendedName>
        <fullName evidence="3">ATP-grasp domain-containing protein</fullName>
    </recommendedName>
</protein>
<evidence type="ECO:0000313" key="2">
    <source>
        <dbReference type="Proteomes" id="UP001589896"/>
    </source>
</evidence>
<name>A0ABV6RRF1_9GAMM</name>
<evidence type="ECO:0008006" key="3">
    <source>
        <dbReference type="Google" id="ProtNLM"/>
    </source>
</evidence>
<proteinExistence type="predicted"/>
<comment type="caution">
    <text evidence="1">The sequence shown here is derived from an EMBL/GenBank/DDBJ whole genome shotgun (WGS) entry which is preliminary data.</text>
</comment>
<organism evidence="1 2">
    <name type="scientific">Lysobacter korlensis</name>
    <dbReference type="NCBI Taxonomy" id="553636"/>
    <lineage>
        <taxon>Bacteria</taxon>
        <taxon>Pseudomonadati</taxon>
        <taxon>Pseudomonadota</taxon>
        <taxon>Gammaproteobacteria</taxon>
        <taxon>Lysobacterales</taxon>
        <taxon>Lysobacteraceae</taxon>
        <taxon>Lysobacter</taxon>
    </lineage>
</organism>
<keyword evidence="2" id="KW-1185">Reference proteome</keyword>
<sequence>MPASPSDSLASILEGDCFCIDVDRKALHAQVEQVLRAHDLPASLADSHPHLFASLPVFVAPAQLQQVSRVVASVERAVATPAYREAVLAGAPPSVAFDPGSPGGLLGLDFHLAADGPKLIEINTNPGGVLLNAVLAGAHDCCLPQTAVSPPRTEVLEAAVLDVLRSEWRAQRGDAPLRRVAIVDENPSGQYLYPEFLMFRQLLQRHGHEAVVCDPTELEHRDGALWLADRPVDFVYNRLTDFALSDPAHSALHDALLAGDIALSPHPRAHALYADKRNLVLLGDATFLRNAGLDEADVAALVNSIPETQRVTADNRDALWADRRMWFFKPAAGYGSRASYRGDKLTRRVWDEIGAGNYVAQRVVPPSERRTLDEAGPLKVDIRCYAYQGRVLLYAARMYRGQTTNFRTPGGGFAPVLALPDNEGGCC</sequence>
<reference evidence="1 2" key="1">
    <citation type="submission" date="2024-09" db="EMBL/GenBank/DDBJ databases">
        <authorList>
            <person name="Sun Q."/>
            <person name="Mori K."/>
        </authorList>
    </citation>
    <scope>NUCLEOTIDE SEQUENCE [LARGE SCALE GENOMIC DNA]</scope>
    <source>
        <strain evidence="1 2">KCTC 23076</strain>
    </source>
</reference>
<dbReference type="RefSeq" id="WP_386670468.1">
    <property type="nucleotide sequence ID" value="NZ_JBHLTG010000004.1"/>
</dbReference>
<dbReference type="Proteomes" id="UP001589896">
    <property type="component" value="Unassembled WGS sequence"/>
</dbReference>
<accession>A0ABV6RRF1</accession>
<dbReference type="SUPFAM" id="SSF56059">
    <property type="entry name" value="Glutathione synthetase ATP-binding domain-like"/>
    <property type="match status" value="1"/>
</dbReference>
<gene>
    <name evidence="1" type="ORF">ACFFGH_17135</name>
</gene>
<evidence type="ECO:0000313" key="1">
    <source>
        <dbReference type="EMBL" id="MFC0679563.1"/>
    </source>
</evidence>
<dbReference type="EMBL" id="JBHLTG010000004">
    <property type="protein sequence ID" value="MFC0679563.1"/>
    <property type="molecule type" value="Genomic_DNA"/>
</dbReference>